<organism evidence="2">
    <name type="scientific">Brassica napus</name>
    <name type="common">Rape</name>
    <dbReference type="NCBI Taxonomy" id="3708"/>
    <lineage>
        <taxon>Eukaryota</taxon>
        <taxon>Viridiplantae</taxon>
        <taxon>Streptophyta</taxon>
        <taxon>Embryophyta</taxon>
        <taxon>Tracheophyta</taxon>
        <taxon>Spermatophyta</taxon>
        <taxon>Magnoliopsida</taxon>
        <taxon>eudicotyledons</taxon>
        <taxon>Gunneridae</taxon>
        <taxon>Pentapetalae</taxon>
        <taxon>rosids</taxon>
        <taxon>malvids</taxon>
        <taxon>Brassicales</taxon>
        <taxon>Brassicaceae</taxon>
        <taxon>Brassiceae</taxon>
        <taxon>Brassica</taxon>
    </lineage>
</organism>
<gene>
    <name evidence="2" type="ORF">DARMORV10_C09P66760.1</name>
</gene>
<accession>A0A816JD20</accession>
<dbReference type="EMBL" id="HG994373">
    <property type="protein sequence ID" value="CAF1787875.1"/>
    <property type="molecule type" value="Genomic_DNA"/>
</dbReference>
<reference evidence="2" key="1">
    <citation type="submission" date="2021-01" db="EMBL/GenBank/DDBJ databases">
        <authorList>
            <consortium name="Genoscope - CEA"/>
            <person name="William W."/>
        </authorList>
    </citation>
    <scope>NUCLEOTIDE SEQUENCE</scope>
</reference>
<keyword evidence="1" id="KW-0472">Membrane</keyword>
<name>A0A816JD20_BRANA</name>
<feature type="transmembrane region" description="Helical" evidence="1">
    <location>
        <begin position="6"/>
        <end position="27"/>
    </location>
</feature>
<dbReference type="AlphaFoldDB" id="A0A816JD20"/>
<keyword evidence="1" id="KW-1133">Transmembrane helix</keyword>
<evidence type="ECO:0000256" key="1">
    <source>
        <dbReference type="SAM" id="Phobius"/>
    </source>
</evidence>
<protein>
    <submittedName>
        <fullName evidence="2">(rape) hypothetical protein</fullName>
    </submittedName>
</protein>
<dbReference type="Proteomes" id="UP001295469">
    <property type="component" value="Chromosome C09"/>
</dbReference>
<proteinExistence type="predicted"/>
<sequence>MTLTIALIKLLHILIILIKCILQSVFLKTGPTDS</sequence>
<keyword evidence="1" id="KW-0812">Transmembrane</keyword>
<evidence type="ECO:0000313" key="2">
    <source>
        <dbReference type="EMBL" id="CAF1787875.1"/>
    </source>
</evidence>